<name>A0ABN4WL03_9ACTN</name>
<dbReference type="PANTHER" id="PTHR21327">
    <property type="entry name" value="GTP CYCLOHYDROLASE II-RELATED"/>
    <property type="match status" value="1"/>
</dbReference>
<keyword evidence="13" id="KW-1185">Reference proteome</keyword>
<reference evidence="12 13" key="1">
    <citation type="journal article" date="2017" name="J. Biotechnol.">
        <title>The complete genome sequence of Streptomyces autolyticus CGMCC 0516, the producer of geldanamycin, autolytimycin, reblastatin and elaiophylin.</title>
        <authorList>
            <person name="Yin M."/>
            <person name="Jiang M."/>
            <person name="Ren Z."/>
            <person name="Dong Y."/>
            <person name="Lu T."/>
        </authorList>
    </citation>
    <scope>NUCLEOTIDE SEQUENCE [LARGE SCALE GENOMIC DNA]</scope>
    <source>
        <strain evidence="12 13">CGMCC0516</strain>
    </source>
</reference>
<comment type="cofactor">
    <cofactor evidence="1">
        <name>Zn(2+)</name>
        <dbReference type="ChEBI" id="CHEBI:29105"/>
    </cofactor>
</comment>
<evidence type="ECO:0000256" key="10">
    <source>
        <dbReference type="ARBA" id="ARBA00049295"/>
    </source>
</evidence>
<dbReference type="InterPro" id="IPR000926">
    <property type="entry name" value="RibA"/>
</dbReference>
<keyword evidence="9" id="KW-0342">GTP-binding</keyword>
<accession>A0ABN4WL03</accession>
<evidence type="ECO:0000259" key="11">
    <source>
        <dbReference type="Pfam" id="PF00925"/>
    </source>
</evidence>
<dbReference type="InterPro" id="IPR036144">
    <property type="entry name" value="RibA-like_sf"/>
</dbReference>
<evidence type="ECO:0000256" key="8">
    <source>
        <dbReference type="ARBA" id="ARBA00022833"/>
    </source>
</evidence>
<keyword evidence="8" id="KW-0862">Zinc</keyword>
<keyword evidence="6" id="KW-0547">Nucleotide-binding</keyword>
<evidence type="ECO:0000256" key="9">
    <source>
        <dbReference type="ARBA" id="ARBA00023134"/>
    </source>
</evidence>
<evidence type="ECO:0000313" key="12">
    <source>
        <dbReference type="EMBL" id="AQA16222.1"/>
    </source>
</evidence>
<keyword evidence="5" id="KW-0479">Metal-binding</keyword>
<comment type="pathway">
    <text evidence="2">Cofactor biosynthesis; riboflavin biosynthesis; 5-amino-6-(D-ribitylamino)uracil from GTP: step 1/4.</text>
</comment>
<organism evidence="12 13">
    <name type="scientific">Streptomyces autolyticus</name>
    <dbReference type="NCBI Taxonomy" id="75293"/>
    <lineage>
        <taxon>Bacteria</taxon>
        <taxon>Bacillati</taxon>
        <taxon>Actinomycetota</taxon>
        <taxon>Actinomycetes</taxon>
        <taxon>Kitasatosporales</taxon>
        <taxon>Streptomycetaceae</taxon>
        <taxon>Streptomyces</taxon>
    </lineage>
</organism>
<feature type="domain" description="GTP cyclohydrolase II" evidence="11">
    <location>
        <begin position="25"/>
        <end position="173"/>
    </location>
</feature>
<evidence type="ECO:0000256" key="4">
    <source>
        <dbReference type="ARBA" id="ARBA00022619"/>
    </source>
</evidence>
<evidence type="ECO:0000256" key="1">
    <source>
        <dbReference type="ARBA" id="ARBA00001947"/>
    </source>
</evidence>
<dbReference type="EMBL" id="CP019458">
    <property type="protein sequence ID" value="AQA16222.1"/>
    <property type="molecule type" value="Genomic_DNA"/>
</dbReference>
<evidence type="ECO:0000256" key="7">
    <source>
        <dbReference type="ARBA" id="ARBA00022801"/>
    </source>
</evidence>
<gene>
    <name evidence="12" type="ORF">BV401_15075</name>
</gene>
<keyword evidence="7" id="KW-0378">Hydrolase</keyword>
<evidence type="ECO:0000313" key="13">
    <source>
        <dbReference type="Proteomes" id="UP000187851"/>
    </source>
</evidence>
<keyword evidence="4" id="KW-0686">Riboflavin biosynthesis</keyword>
<evidence type="ECO:0000256" key="5">
    <source>
        <dbReference type="ARBA" id="ARBA00022723"/>
    </source>
</evidence>
<evidence type="ECO:0000256" key="2">
    <source>
        <dbReference type="ARBA" id="ARBA00004853"/>
    </source>
</evidence>
<sequence length="204" mass="22463">MPAARIRRKVRIPLHHGSAEPIAADVMTFGGLLDGREHLALRLGPRHPEVPLVRVHSECLTGEVLGSARCDCGPQLREAMRLINTAGGTLLYLRQEGRGIGLYNKLDAYSLQDQGLDTFSANRALGLDDDLRDYGVAAQMLRALGEVEIDLLTNNPDKREQLRHYGIAVRHTVSTGVYANPHNRGYLTAKVARTAHTIRLEESA</sequence>
<dbReference type="SUPFAM" id="SSF142695">
    <property type="entry name" value="RibA-like"/>
    <property type="match status" value="1"/>
</dbReference>
<dbReference type="Pfam" id="PF00925">
    <property type="entry name" value="GTP_cyclohydro2"/>
    <property type="match status" value="1"/>
</dbReference>
<dbReference type="Proteomes" id="UP000187851">
    <property type="component" value="Chromosome"/>
</dbReference>
<evidence type="ECO:0000256" key="6">
    <source>
        <dbReference type="ARBA" id="ARBA00022741"/>
    </source>
</evidence>
<evidence type="ECO:0000256" key="3">
    <source>
        <dbReference type="ARBA" id="ARBA00012762"/>
    </source>
</evidence>
<dbReference type="NCBIfam" id="NF001591">
    <property type="entry name" value="PRK00393.1"/>
    <property type="match status" value="1"/>
</dbReference>
<comment type="catalytic activity">
    <reaction evidence="10">
        <text>GTP + 4 H2O = 2,5-diamino-6-hydroxy-4-(5-phosphoribosylamino)-pyrimidine + formate + 2 phosphate + 3 H(+)</text>
        <dbReference type="Rhea" id="RHEA:23704"/>
        <dbReference type="ChEBI" id="CHEBI:15377"/>
        <dbReference type="ChEBI" id="CHEBI:15378"/>
        <dbReference type="ChEBI" id="CHEBI:15740"/>
        <dbReference type="ChEBI" id="CHEBI:37565"/>
        <dbReference type="ChEBI" id="CHEBI:43474"/>
        <dbReference type="ChEBI" id="CHEBI:58614"/>
        <dbReference type="EC" id="3.5.4.25"/>
    </reaction>
</comment>
<proteinExistence type="predicted"/>
<dbReference type="Gene3D" id="3.40.50.10990">
    <property type="entry name" value="GTP cyclohydrolase II"/>
    <property type="match status" value="1"/>
</dbReference>
<dbReference type="PANTHER" id="PTHR21327:SF18">
    <property type="entry name" value="3,4-DIHYDROXY-2-BUTANONE 4-PHOSPHATE SYNTHASE"/>
    <property type="match status" value="1"/>
</dbReference>
<dbReference type="InterPro" id="IPR032677">
    <property type="entry name" value="GTP_cyclohydro_II"/>
</dbReference>
<protein>
    <recommendedName>
        <fullName evidence="3">GTP cyclohydrolase II</fullName>
        <ecNumber evidence="3">3.5.4.25</ecNumber>
    </recommendedName>
</protein>
<dbReference type="CDD" id="cd00641">
    <property type="entry name" value="GTP_cyclohydro2"/>
    <property type="match status" value="1"/>
</dbReference>
<dbReference type="EC" id="3.5.4.25" evidence="3"/>